<dbReference type="EMBL" id="CAJOBS010001512">
    <property type="protein sequence ID" value="CAF4737845.1"/>
    <property type="molecule type" value="Genomic_DNA"/>
</dbReference>
<dbReference type="Proteomes" id="UP000663838">
    <property type="component" value="Unassembled WGS sequence"/>
</dbReference>
<accession>A0A820N456</accession>
<dbReference type="Proteomes" id="UP000663825">
    <property type="component" value="Unassembled WGS sequence"/>
</dbReference>
<evidence type="ECO:0000313" key="5">
    <source>
        <dbReference type="Proteomes" id="UP000663873"/>
    </source>
</evidence>
<dbReference type="EMBL" id="CAJNYV010004994">
    <property type="protein sequence ID" value="CAF3713897.1"/>
    <property type="molecule type" value="Genomic_DNA"/>
</dbReference>
<keyword evidence="5" id="KW-1185">Reference proteome</keyword>
<proteinExistence type="predicted"/>
<dbReference type="Proteomes" id="UP000663873">
    <property type="component" value="Unassembled WGS sequence"/>
</dbReference>
<organism evidence="3 5">
    <name type="scientific">Rotaria socialis</name>
    <dbReference type="NCBI Taxonomy" id="392032"/>
    <lineage>
        <taxon>Eukaryota</taxon>
        <taxon>Metazoa</taxon>
        <taxon>Spiralia</taxon>
        <taxon>Gnathifera</taxon>
        <taxon>Rotifera</taxon>
        <taxon>Eurotatoria</taxon>
        <taxon>Bdelloidea</taxon>
        <taxon>Philodinida</taxon>
        <taxon>Philodinidae</taxon>
        <taxon>Rotaria</taxon>
    </lineage>
</organism>
<evidence type="ECO:0000313" key="4">
    <source>
        <dbReference type="EMBL" id="CAF4737845.1"/>
    </source>
</evidence>
<dbReference type="Proteomes" id="UP000663865">
    <property type="component" value="Unassembled WGS sequence"/>
</dbReference>
<evidence type="ECO:0000313" key="3">
    <source>
        <dbReference type="EMBL" id="CAF4382529.1"/>
    </source>
</evidence>
<protein>
    <submittedName>
        <fullName evidence="3">Uncharacterized protein</fullName>
    </submittedName>
</protein>
<evidence type="ECO:0000313" key="2">
    <source>
        <dbReference type="EMBL" id="CAF3713897.1"/>
    </source>
</evidence>
<sequence>MLQKQNMKPDNLLLNGEKRYWVKKQLMKIDDITMHACTSNGLYDGTASENLLREGLGTCGVDNREEYYSDSWEDDKPHGYGYNLKKSWFTY</sequence>
<dbReference type="EMBL" id="CAJNXB010000176">
    <property type="protein sequence ID" value="CAF3033432.1"/>
    <property type="molecule type" value="Genomic_DNA"/>
</dbReference>
<reference evidence="3" key="1">
    <citation type="submission" date="2021-02" db="EMBL/GenBank/DDBJ databases">
        <authorList>
            <person name="Nowell W R."/>
        </authorList>
    </citation>
    <scope>NUCLEOTIDE SEQUENCE</scope>
</reference>
<dbReference type="AlphaFoldDB" id="A0A820N456"/>
<dbReference type="EMBL" id="CAJOBP010002950">
    <property type="protein sequence ID" value="CAF4382529.1"/>
    <property type="molecule type" value="Genomic_DNA"/>
</dbReference>
<evidence type="ECO:0000313" key="1">
    <source>
        <dbReference type="EMBL" id="CAF3033432.1"/>
    </source>
</evidence>
<comment type="caution">
    <text evidence="3">The sequence shown here is derived from an EMBL/GenBank/DDBJ whole genome shotgun (WGS) entry which is preliminary data.</text>
</comment>
<gene>
    <name evidence="2" type="ORF">KIK155_LOCUS27517</name>
    <name evidence="1" type="ORF">TIS948_LOCUS3115</name>
    <name evidence="4" type="ORF">TOA249_LOCUS19414</name>
    <name evidence="3" type="ORF">UJA718_LOCUS17858</name>
</gene>
<name>A0A820N456_9BILA</name>